<dbReference type="InterPro" id="IPR018303">
    <property type="entry name" value="ATPase_P-typ_P_site"/>
</dbReference>
<feature type="transmembrane region" description="Helical" evidence="10">
    <location>
        <begin position="186"/>
        <end position="203"/>
    </location>
</feature>
<dbReference type="Pfam" id="PF00122">
    <property type="entry name" value="E1-E2_ATPase"/>
    <property type="match status" value="1"/>
</dbReference>
<feature type="transmembrane region" description="Helical" evidence="10">
    <location>
        <begin position="125"/>
        <end position="142"/>
    </location>
</feature>
<evidence type="ECO:0000256" key="3">
    <source>
        <dbReference type="ARBA" id="ARBA00022692"/>
    </source>
</evidence>
<dbReference type="AlphaFoldDB" id="A0A381Z4U3"/>
<sequence>MGANKSMELTIEGMHCAGCVSTVEKALQNVEGVKSAIVNLALEKATVEGNTDPERLINAVKAAGYGVNFIDPKEKDATESLSLKTEQQISTAKQKIVFAWGLTIPAMIWMLVEMIFGFAWPTEDVFHLGMIIISSIVLFLPGKETMKSAWLSSIHRNPNMDVLIAMGSLAALSTGVLGFYFHLHSFAGIAGMIMAFHLTGRFIEAKARGRSSEAIRKLMSLEAKQAIVADRSGVETKTDVRDLKMGQTMIVRAGEKIPTDGLVVNGSSAVDESMVTGESLPVNKSQGDEVIGGTISTDGTLKVEVTRVGKKTFLSQVIKMVEAAQNTKVPIQVFSDKIVSVFVPIILVFAVLTFSVWLIFPNTMKFTAEIFSPWIPWLNLSLAPTGLALFSGIAVLVIACPCALGLATPTALMVGSGLGAENGILIRDGGAIQRMKEVSTIMFDKTGTLTEGRPEVIKTKLTGKYSEDELLQFAASVEKESTHPLACAIVRFAEKKNIVLTSAQGVKVVPGKGVRASVSGREIKVGNSGFVSADNKEKANRTTVYVSVDNTVSGVIEFEDSEKKDSATAIKKLKQRGVNCVMLTGDRSEIAETFGESFGITEVHAEVLPGEKAGIISRYQDRGEIVAMVGDGINDAPALTQADVGIALGTGTDIAMESGDIVLVKGDLAGVVRTAILAEATFKKIKQNLFWAFIYNVVAIPLAFLGLLHPVIAEGAMALSSINVVWNSNRLRKTHLS</sequence>
<proteinExistence type="inferred from homology"/>
<dbReference type="InterPro" id="IPR006121">
    <property type="entry name" value="HMA_dom"/>
</dbReference>
<evidence type="ECO:0000256" key="6">
    <source>
        <dbReference type="ARBA" id="ARBA00022840"/>
    </source>
</evidence>
<dbReference type="SFLD" id="SFLDF00027">
    <property type="entry name" value="p-type_atpase"/>
    <property type="match status" value="1"/>
</dbReference>
<dbReference type="PROSITE" id="PS50846">
    <property type="entry name" value="HMA_2"/>
    <property type="match status" value="1"/>
</dbReference>
<evidence type="ECO:0000259" key="11">
    <source>
        <dbReference type="PROSITE" id="PS50846"/>
    </source>
</evidence>
<dbReference type="SUPFAM" id="SSF55008">
    <property type="entry name" value="HMA, heavy metal-associated domain"/>
    <property type="match status" value="1"/>
</dbReference>
<protein>
    <recommendedName>
        <fullName evidence="11">HMA domain-containing protein</fullName>
    </recommendedName>
</protein>
<dbReference type="InterPro" id="IPR036412">
    <property type="entry name" value="HAD-like_sf"/>
</dbReference>
<feature type="transmembrane region" description="Helical" evidence="10">
    <location>
        <begin position="380"/>
        <end position="406"/>
    </location>
</feature>
<dbReference type="SUPFAM" id="SSF81665">
    <property type="entry name" value="Calcium ATPase, transmembrane domain M"/>
    <property type="match status" value="1"/>
</dbReference>
<dbReference type="InterPro" id="IPR008250">
    <property type="entry name" value="ATPase_P-typ_transduc_dom_A_sf"/>
</dbReference>
<keyword evidence="4" id="KW-0479">Metal-binding</keyword>
<dbReference type="Pfam" id="PF00403">
    <property type="entry name" value="HMA"/>
    <property type="match status" value="1"/>
</dbReference>
<keyword evidence="3 10" id="KW-0812">Transmembrane</keyword>
<evidence type="ECO:0000256" key="8">
    <source>
        <dbReference type="ARBA" id="ARBA00022989"/>
    </source>
</evidence>
<dbReference type="GO" id="GO:0005507">
    <property type="term" value="F:copper ion binding"/>
    <property type="evidence" value="ECO:0007669"/>
    <property type="project" value="TreeGrafter"/>
</dbReference>
<dbReference type="PRINTS" id="PR00119">
    <property type="entry name" value="CATATPASE"/>
</dbReference>
<dbReference type="Gene3D" id="3.30.70.100">
    <property type="match status" value="1"/>
</dbReference>
<dbReference type="SUPFAM" id="SSF81653">
    <property type="entry name" value="Calcium ATPase, transduction domain A"/>
    <property type="match status" value="1"/>
</dbReference>
<dbReference type="GO" id="GO:0055070">
    <property type="term" value="P:copper ion homeostasis"/>
    <property type="evidence" value="ECO:0007669"/>
    <property type="project" value="TreeGrafter"/>
</dbReference>
<evidence type="ECO:0000256" key="4">
    <source>
        <dbReference type="ARBA" id="ARBA00022723"/>
    </source>
</evidence>
<keyword evidence="6" id="KW-0067">ATP-binding</keyword>
<dbReference type="PROSITE" id="PS01047">
    <property type="entry name" value="HMA_1"/>
    <property type="match status" value="1"/>
</dbReference>
<dbReference type="InterPro" id="IPR001757">
    <property type="entry name" value="P_typ_ATPase"/>
</dbReference>
<keyword evidence="5" id="KW-0547">Nucleotide-binding</keyword>
<feature type="transmembrane region" description="Helical" evidence="10">
    <location>
        <begin position="162"/>
        <end position="180"/>
    </location>
</feature>
<gene>
    <name evidence="12" type="ORF">METZ01_LOCUS137094</name>
</gene>
<keyword evidence="8 10" id="KW-1133">Transmembrane helix</keyword>
<evidence type="ECO:0000256" key="9">
    <source>
        <dbReference type="ARBA" id="ARBA00023136"/>
    </source>
</evidence>
<reference evidence="12" key="1">
    <citation type="submission" date="2018-05" db="EMBL/GenBank/DDBJ databases">
        <authorList>
            <person name="Lanie J.A."/>
            <person name="Ng W.-L."/>
            <person name="Kazmierczak K.M."/>
            <person name="Andrzejewski T.M."/>
            <person name="Davidsen T.M."/>
            <person name="Wayne K.J."/>
            <person name="Tettelin H."/>
            <person name="Glass J.I."/>
            <person name="Rusch D."/>
            <person name="Podicherti R."/>
            <person name="Tsui H.-C.T."/>
            <person name="Winkler M.E."/>
        </authorList>
    </citation>
    <scope>NUCLEOTIDE SEQUENCE</scope>
</reference>
<evidence type="ECO:0000256" key="1">
    <source>
        <dbReference type="ARBA" id="ARBA00004127"/>
    </source>
</evidence>
<accession>A0A381Z4U3</accession>
<dbReference type="Gene3D" id="2.70.150.10">
    <property type="entry name" value="Calcium-transporting ATPase, cytoplasmic transduction domain A"/>
    <property type="match status" value="1"/>
</dbReference>
<dbReference type="SFLD" id="SFLDG00002">
    <property type="entry name" value="C1.7:_P-type_atpase_like"/>
    <property type="match status" value="1"/>
</dbReference>
<dbReference type="NCBIfam" id="TIGR01525">
    <property type="entry name" value="ATPase-IB_hvy"/>
    <property type="match status" value="1"/>
</dbReference>
<dbReference type="InterPro" id="IPR044492">
    <property type="entry name" value="P_typ_ATPase_HD_dom"/>
</dbReference>
<dbReference type="FunFam" id="3.30.70.100:FF:000005">
    <property type="entry name" value="Copper-exporting P-type ATPase A"/>
    <property type="match status" value="1"/>
</dbReference>
<dbReference type="PROSITE" id="PS01229">
    <property type="entry name" value="COF_2"/>
    <property type="match status" value="1"/>
</dbReference>
<dbReference type="InterPro" id="IPR023298">
    <property type="entry name" value="ATPase_P-typ_TM_dom_sf"/>
</dbReference>
<evidence type="ECO:0000256" key="5">
    <source>
        <dbReference type="ARBA" id="ARBA00022741"/>
    </source>
</evidence>
<dbReference type="PANTHER" id="PTHR43520">
    <property type="entry name" value="ATP7, ISOFORM B"/>
    <property type="match status" value="1"/>
</dbReference>
<feature type="transmembrane region" description="Helical" evidence="10">
    <location>
        <begin position="689"/>
        <end position="712"/>
    </location>
</feature>
<dbReference type="InterPro" id="IPR059000">
    <property type="entry name" value="ATPase_P-type_domA"/>
</dbReference>
<dbReference type="InterPro" id="IPR023299">
    <property type="entry name" value="ATPase_P-typ_cyto_dom_N"/>
</dbReference>
<dbReference type="CDD" id="cd00371">
    <property type="entry name" value="HMA"/>
    <property type="match status" value="1"/>
</dbReference>
<dbReference type="PROSITE" id="PS00154">
    <property type="entry name" value="ATPASE_E1_E2"/>
    <property type="match status" value="1"/>
</dbReference>
<dbReference type="GO" id="GO:0016887">
    <property type="term" value="F:ATP hydrolysis activity"/>
    <property type="evidence" value="ECO:0007669"/>
    <property type="project" value="InterPro"/>
</dbReference>
<comment type="similarity">
    <text evidence="2">Belongs to the cation transport ATPase (P-type) (TC 3.A.3) family. Type IB subfamily.</text>
</comment>
<evidence type="ECO:0000256" key="7">
    <source>
        <dbReference type="ARBA" id="ARBA00022967"/>
    </source>
</evidence>
<dbReference type="Gene3D" id="3.40.50.1000">
    <property type="entry name" value="HAD superfamily/HAD-like"/>
    <property type="match status" value="1"/>
</dbReference>
<dbReference type="NCBIfam" id="TIGR01494">
    <property type="entry name" value="ATPase_P-type"/>
    <property type="match status" value="2"/>
</dbReference>
<dbReference type="EMBL" id="UINC01019946">
    <property type="protein sequence ID" value="SVA84240.1"/>
    <property type="molecule type" value="Genomic_DNA"/>
</dbReference>
<evidence type="ECO:0000313" key="12">
    <source>
        <dbReference type="EMBL" id="SVA84240.1"/>
    </source>
</evidence>
<dbReference type="PRINTS" id="PR00941">
    <property type="entry name" value="CDATPASE"/>
</dbReference>
<dbReference type="SFLD" id="SFLDS00003">
    <property type="entry name" value="Haloacid_Dehalogenase"/>
    <property type="match status" value="1"/>
</dbReference>
<dbReference type="PANTHER" id="PTHR43520:SF8">
    <property type="entry name" value="P-TYPE CU(+) TRANSPORTER"/>
    <property type="match status" value="1"/>
</dbReference>
<evidence type="ECO:0000256" key="2">
    <source>
        <dbReference type="ARBA" id="ARBA00006024"/>
    </source>
</evidence>
<feature type="transmembrane region" description="Helical" evidence="10">
    <location>
        <begin position="97"/>
        <end position="119"/>
    </location>
</feature>
<dbReference type="GO" id="GO:0012505">
    <property type="term" value="C:endomembrane system"/>
    <property type="evidence" value="ECO:0007669"/>
    <property type="project" value="UniProtKB-SubCell"/>
</dbReference>
<evidence type="ECO:0000256" key="10">
    <source>
        <dbReference type="SAM" id="Phobius"/>
    </source>
</evidence>
<dbReference type="InterPro" id="IPR027256">
    <property type="entry name" value="P-typ_ATPase_IB"/>
</dbReference>
<keyword evidence="7" id="KW-1278">Translocase</keyword>
<dbReference type="GO" id="GO:0016020">
    <property type="term" value="C:membrane"/>
    <property type="evidence" value="ECO:0007669"/>
    <property type="project" value="InterPro"/>
</dbReference>
<dbReference type="FunFam" id="2.70.150.10:FF:000002">
    <property type="entry name" value="Copper-transporting ATPase 1, putative"/>
    <property type="match status" value="1"/>
</dbReference>
<organism evidence="12">
    <name type="scientific">marine metagenome</name>
    <dbReference type="NCBI Taxonomy" id="408172"/>
    <lineage>
        <taxon>unclassified sequences</taxon>
        <taxon>metagenomes</taxon>
        <taxon>ecological metagenomes</taxon>
    </lineage>
</organism>
<dbReference type="InterPro" id="IPR036163">
    <property type="entry name" value="HMA_dom_sf"/>
</dbReference>
<dbReference type="Pfam" id="PF00702">
    <property type="entry name" value="Hydrolase"/>
    <property type="match status" value="1"/>
</dbReference>
<name>A0A381Z4U3_9ZZZZ</name>
<comment type="subcellular location">
    <subcellularLocation>
        <location evidence="1">Endomembrane system</location>
        <topology evidence="1">Multi-pass membrane protein</topology>
    </subcellularLocation>
</comment>
<dbReference type="GO" id="GO:0005524">
    <property type="term" value="F:ATP binding"/>
    <property type="evidence" value="ECO:0007669"/>
    <property type="project" value="UniProtKB-KW"/>
</dbReference>
<dbReference type="InterPro" id="IPR017969">
    <property type="entry name" value="Heavy-metal-associated_CS"/>
</dbReference>
<dbReference type="InterPro" id="IPR023214">
    <property type="entry name" value="HAD_sf"/>
</dbReference>
<dbReference type="Gene3D" id="3.40.1110.10">
    <property type="entry name" value="Calcium-transporting ATPase, cytoplasmic domain N"/>
    <property type="match status" value="1"/>
</dbReference>
<feature type="transmembrane region" description="Helical" evidence="10">
    <location>
        <begin position="338"/>
        <end position="360"/>
    </location>
</feature>
<feature type="domain" description="HMA" evidence="11">
    <location>
        <begin position="5"/>
        <end position="68"/>
    </location>
</feature>
<keyword evidence="9 10" id="KW-0472">Membrane</keyword>
<dbReference type="CDD" id="cd02094">
    <property type="entry name" value="P-type_ATPase_Cu-like"/>
    <property type="match status" value="1"/>
</dbReference>
<dbReference type="SUPFAM" id="SSF56784">
    <property type="entry name" value="HAD-like"/>
    <property type="match status" value="1"/>
</dbReference>
<dbReference type="GO" id="GO:0043682">
    <property type="term" value="F:P-type divalent copper transporter activity"/>
    <property type="evidence" value="ECO:0007669"/>
    <property type="project" value="TreeGrafter"/>
</dbReference>